<dbReference type="OrthoDB" id="771136at2759"/>
<dbReference type="InterPro" id="IPR033121">
    <property type="entry name" value="PEPTIDASE_A1"/>
</dbReference>
<keyword evidence="4" id="KW-0645">Protease</keyword>
<dbReference type="VEuPathDB" id="FungiDB:MGL_3330"/>
<dbReference type="PANTHER" id="PTHR47966">
    <property type="entry name" value="BETA-SITE APP-CLEAVING ENZYME, ISOFORM A-RELATED"/>
    <property type="match status" value="1"/>
</dbReference>
<evidence type="ECO:0000313" key="4">
    <source>
        <dbReference type="EMBL" id="EDP42572.1"/>
    </source>
</evidence>
<dbReference type="Gene3D" id="2.40.70.10">
    <property type="entry name" value="Acid Proteases"/>
    <property type="match status" value="2"/>
</dbReference>
<sequence>MQFSFNVLLGLLGTISFASAASFDLHYVPPRDGMSAEERHAAVADHLSKRIASGVYAGLGNETGVDKRSRTASMDLGSNSNGDVWAVKAKFGSNEAEQTMILDSGYAHTLIAKNSGYNPDDSDTVKKTGEDFNANFATGAGNEGTILRDDVSVGGLTAKALAFGYTDSHDFSSDDNLNGVLGIALPNHYESAVAFLWHGWHGIVSVLKHQGVTDEAKYQVTLKKDGGKFSIGEVDDSLYEGELKSVWNLGRFRGMCGFKGSVNGEIRGFVIDTGSPGMMALDSEMRRFLDSLDGVETSTNSKTGTVTGKFNCDSPPKVKINVDGKLDVEIPEDVLTMYDVGDGKCMLPFYGFKNVGVFFKFNWLIGAPFLRQVSYVCDFDSNHMQIAKQASN</sequence>
<evidence type="ECO:0000256" key="1">
    <source>
        <dbReference type="ARBA" id="ARBA00007447"/>
    </source>
</evidence>
<comment type="caution">
    <text evidence="4">The sequence shown here is derived from an EMBL/GenBank/DDBJ whole genome shotgun (WGS) entry which is preliminary data.</text>
</comment>
<dbReference type="Proteomes" id="UP000008837">
    <property type="component" value="Unassembled WGS sequence"/>
</dbReference>
<keyword evidence="4" id="KW-0378">Hydrolase</keyword>
<name>A8Q7F6_MALGO</name>
<organism evidence="4 5">
    <name type="scientific">Malassezia globosa (strain ATCC MYA-4612 / CBS 7966)</name>
    <name type="common">Dandruff-associated fungus</name>
    <dbReference type="NCBI Taxonomy" id="425265"/>
    <lineage>
        <taxon>Eukaryota</taxon>
        <taxon>Fungi</taxon>
        <taxon>Dikarya</taxon>
        <taxon>Basidiomycota</taxon>
        <taxon>Ustilaginomycotina</taxon>
        <taxon>Malasseziomycetes</taxon>
        <taxon>Malasseziales</taxon>
        <taxon>Malasseziaceae</taxon>
        <taxon>Malassezia</taxon>
    </lineage>
</organism>
<dbReference type="GO" id="GO:0004190">
    <property type="term" value="F:aspartic-type endopeptidase activity"/>
    <property type="evidence" value="ECO:0007669"/>
    <property type="project" value="InterPro"/>
</dbReference>
<dbReference type="InParanoid" id="A8Q7F6"/>
<dbReference type="SUPFAM" id="SSF50630">
    <property type="entry name" value="Acid proteases"/>
    <property type="match status" value="1"/>
</dbReference>
<dbReference type="GeneID" id="5854092"/>
<proteinExistence type="inferred from homology"/>
<keyword evidence="2" id="KW-0732">Signal</keyword>
<dbReference type="InterPro" id="IPR021109">
    <property type="entry name" value="Peptidase_aspartic_dom_sf"/>
</dbReference>
<dbReference type="InterPro" id="IPR034164">
    <property type="entry name" value="Pepsin-like_dom"/>
</dbReference>
<dbReference type="PROSITE" id="PS51767">
    <property type="entry name" value="PEPTIDASE_A1"/>
    <property type="match status" value="1"/>
</dbReference>
<feature type="signal peptide" evidence="2">
    <location>
        <begin position="1"/>
        <end position="20"/>
    </location>
</feature>
<dbReference type="AlphaFoldDB" id="A8Q7F6"/>
<dbReference type="GO" id="GO:0006508">
    <property type="term" value="P:proteolysis"/>
    <property type="evidence" value="ECO:0007669"/>
    <property type="project" value="UniProtKB-KW"/>
</dbReference>
<dbReference type="KEGG" id="mgl:MGL_3330"/>
<dbReference type="RefSeq" id="XP_001729786.1">
    <property type="nucleotide sequence ID" value="XM_001729734.1"/>
</dbReference>
<evidence type="ECO:0000256" key="2">
    <source>
        <dbReference type="SAM" id="SignalP"/>
    </source>
</evidence>
<dbReference type="Pfam" id="PF00026">
    <property type="entry name" value="Asp"/>
    <property type="match status" value="1"/>
</dbReference>
<feature type="domain" description="Peptidase A1" evidence="3">
    <location>
        <begin position="85"/>
        <end position="387"/>
    </location>
</feature>
<dbReference type="PRINTS" id="PR00792">
    <property type="entry name" value="PEPSIN"/>
</dbReference>
<dbReference type="InterPro" id="IPR001461">
    <property type="entry name" value="Aspartic_peptidase_A1"/>
</dbReference>
<gene>
    <name evidence="4" type="ORF">MGL_3330</name>
</gene>
<keyword evidence="5" id="KW-1185">Reference proteome</keyword>
<accession>A8Q7F6</accession>
<dbReference type="CDD" id="cd05471">
    <property type="entry name" value="pepsin_like"/>
    <property type="match status" value="1"/>
</dbReference>
<evidence type="ECO:0000313" key="5">
    <source>
        <dbReference type="Proteomes" id="UP000008837"/>
    </source>
</evidence>
<evidence type="ECO:0000259" key="3">
    <source>
        <dbReference type="PROSITE" id="PS51767"/>
    </source>
</evidence>
<reference evidence="4 5" key="1">
    <citation type="journal article" date="2007" name="Proc. Natl. Acad. Sci. U.S.A.">
        <title>Dandruff-associated Malassezia genomes reveal convergent and divergent virulence traits shared with plant and human fungal pathogens.</title>
        <authorList>
            <person name="Xu J."/>
            <person name="Saunders C.W."/>
            <person name="Hu P."/>
            <person name="Grant R.A."/>
            <person name="Boekhout T."/>
            <person name="Kuramae E.E."/>
            <person name="Kronstad J.W."/>
            <person name="Deangelis Y.M."/>
            <person name="Reeder N.L."/>
            <person name="Johnstone K.R."/>
            <person name="Leland M."/>
            <person name="Fieno A.M."/>
            <person name="Begley W.M."/>
            <person name="Sun Y."/>
            <person name="Lacey M.P."/>
            <person name="Chaudhary T."/>
            <person name="Keough T."/>
            <person name="Chu L."/>
            <person name="Sears R."/>
            <person name="Yuan B."/>
            <person name="Dawson T.L.Jr."/>
        </authorList>
    </citation>
    <scope>NUCLEOTIDE SEQUENCE [LARGE SCALE GENOMIC DNA]</scope>
    <source>
        <strain evidence="5">ATCC MYA-4612 / CBS 7966</strain>
    </source>
</reference>
<dbReference type="EMBL" id="AAYY01000011">
    <property type="protein sequence ID" value="EDP42572.1"/>
    <property type="molecule type" value="Genomic_DNA"/>
</dbReference>
<dbReference type="PANTHER" id="PTHR47966:SF51">
    <property type="entry name" value="BETA-SITE APP-CLEAVING ENZYME, ISOFORM A-RELATED"/>
    <property type="match status" value="1"/>
</dbReference>
<feature type="chain" id="PRO_5002728121" evidence="2">
    <location>
        <begin position="21"/>
        <end position="392"/>
    </location>
</feature>
<protein>
    <submittedName>
        <fullName evidence="4">Hypothetical aspartyl protease</fullName>
    </submittedName>
</protein>
<comment type="similarity">
    <text evidence="1">Belongs to the peptidase A1 family.</text>
</comment>